<dbReference type="InterPro" id="IPR013176">
    <property type="entry name" value="Ccz1"/>
</dbReference>
<dbReference type="AlphaFoldDB" id="A0A8J8NSN9"/>
<feature type="domain" description="CCZ1/INTU/HSP4 first Longin" evidence="2">
    <location>
        <begin position="23"/>
        <end position="155"/>
    </location>
</feature>
<dbReference type="GO" id="GO:0035658">
    <property type="term" value="C:Mon1-Ccz1 complex"/>
    <property type="evidence" value="ECO:0007669"/>
    <property type="project" value="InterPro"/>
</dbReference>
<evidence type="ECO:0000313" key="5">
    <source>
        <dbReference type="Proteomes" id="UP000785679"/>
    </source>
</evidence>
<reference evidence="4" key="1">
    <citation type="submission" date="2019-06" db="EMBL/GenBank/DDBJ databases">
        <authorList>
            <person name="Zheng W."/>
        </authorList>
    </citation>
    <scope>NUCLEOTIDE SEQUENCE</scope>
    <source>
        <strain evidence="4">QDHG01</strain>
    </source>
</reference>
<dbReference type="InterPro" id="IPR043989">
    <property type="entry name" value="CCZ1/INTU/HSP4_longin_3"/>
</dbReference>
<dbReference type="InterPro" id="IPR043987">
    <property type="entry name" value="CCZ1/INTU/HSP4_longin_1"/>
</dbReference>
<proteinExistence type="inferred from homology"/>
<dbReference type="PANTHER" id="PTHR13056">
    <property type="entry name" value="VACUOLAR FUSION PROTEIN CCZ1 HOMOLOG-RELATED"/>
    <property type="match status" value="1"/>
</dbReference>
<comment type="similarity">
    <text evidence="1">Belongs to the CCZ1 family.</text>
</comment>
<evidence type="ECO:0000256" key="1">
    <source>
        <dbReference type="ARBA" id="ARBA00005352"/>
    </source>
</evidence>
<protein>
    <recommendedName>
        <fullName evidence="6">CCZ1/INTU/HSP4 first Longin domain-containing protein</fullName>
    </recommendedName>
</protein>
<organism evidence="4 5">
    <name type="scientific">Halteria grandinella</name>
    <dbReference type="NCBI Taxonomy" id="5974"/>
    <lineage>
        <taxon>Eukaryota</taxon>
        <taxon>Sar</taxon>
        <taxon>Alveolata</taxon>
        <taxon>Ciliophora</taxon>
        <taxon>Intramacronucleata</taxon>
        <taxon>Spirotrichea</taxon>
        <taxon>Stichotrichia</taxon>
        <taxon>Sporadotrichida</taxon>
        <taxon>Halteriidae</taxon>
        <taxon>Halteria</taxon>
    </lineage>
</organism>
<evidence type="ECO:0008006" key="6">
    <source>
        <dbReference type="Google" id="ProtNLM"/>
    </source>
</evidence>
<dbReference type="Pfam" id="PF19031">
    <property type="entry name" value="Intu_longin_1"/>
    <property type="match status" value="1"/>
</dbReference>
<dbReference type="PANTHER" id="PTHR13056:SF0">
    <property type="entry name" value="VACUOLAR FUSION PROTEIN CCZ1 HOMOLOG-RELATED"/>
    <property type="match status" value="1"/>
</dbReference>
<sequence length="524" mass="60464">MQALLGKIKIGSLFLVDPTLKPKSVKPEEEEYTDAKIMFFHPRATDIHEKRKQAGISEGVVSFFQPFTSEQEPIQCISTVNFTHVLKEIEPNVWLNIVLTHPDSLYGLRAAPETKEESETIANAKFHTSLFREEDAKIFHKLLDAFHRYFQLFHGPIRALFTASPPAIFEQICDDFTKNFEFHFFSREFERNFFWNLEFQGLFYCPIDKKQFLQTQLLVNSLLIEQSALDNDGLQHVLVFHDEFYISSTLPHEDIQPLYSYLVGCGESSREPLPSGAYRPLKVHTYKEGGFISFKVKREEESEGVAQDEEGRSSFGKINSKQVGLPASGKTLGYLIGPSQPFDKDLQVMDVFAPRVYIKQSHDGSTKPYRLLVFQGHRCLVTLLYKDDHRFTFSAMDQLTQFLTLHVPAVSQQLEQVVSKVLTKEDPIRFLYYNRMNMAVKFSNLVSKEVFTPELILTVNQMHEAFEGDPECVEQHMNNSFYWVVGLSSLGREIYLIFPPNYTSAKVDVEKKKILAMYFQNLYI</sequence>
<dbReference type="OrthoDB" id="298958at2759"/>
<gene>
    <name evidence="4" type="ORF">FGO68_gene14005</name>
</gene>
<name>A0A8J8NSN9_HALGN</name>
<dbReference type="Proteomes" id="UP000785679">
    <property type="component" value="Unassembled WGS sequence"/>
</dbReference>
<comment type="caution">
    <text evidence="4">The sequence shown here is derived from an EMBL/GenBank/DDBJ whole genome shotgun (WGS) entry which is preliminary data.</text>
</comment>
<dbReference type="GO" id="GO:0016192">
    <property type="term" value="P:vesicle-mediated transport"/>
    <property type="evidence" value="ECO:0007669"/>
    <property type="project" value="InterPro"/>
</dbReference>
<keyword evidence="5" id="KW-1185">Reference proteome</keyword>
<evidence type="ECO:0000259" key="3">
    <source>
        <dbReference type="Pfam" id="PF19033"/>
    </source>
</evidence>
<dbReference type="Pfam" id="PF19033">
    <property type="entry name" value="Intu_longin_3"/>
    <property type="match status" value="1"/>
</dbReference>
<dbReference type="EMBL" id="RRYP01008423">
    <property type="protein sequence ID" value="TNV79785.1"/>
    <property type="molecule type" value="Genomic_DNA"/>
</dbReference>
<accession>A0A8J8NSN9</accession>
<feature type="domain" description="CCZ1/INTU/HPS4 third Longin" evidence="3">
    <location>
        <begin position="425"/>
        <end position="503"/>
    </location>
</feature>
<evidence type="ECO:0000259" key="2">
    <source>
        <dbReference type="Pfam" id="PF19031"/>
    </source>
</evidence>
<evidence type="ECO:0000313" key="4">
    <source>
        <dbReference type="EMBL" id="TNV79785.1"/>
    </source>
</evidence>